<sequence>MVAYWEKVAGTPAMEQDIKDRVLKIHNYTNGSGGACLRVLGARSSVADESESVPVAPYRCVGGT</sequence>
<dbReference type="EMBL" id="KQ459054">
    <property type="protein sequence ID" value="KPJ03925.1"/>
    <property type="molecule type" value="Genomic_DNA"/>
</dbReference>
<evidence type="ECO:0000313" key="1">
    <source>
        <dbReference type="EMBL" id="KPJ03925.1"/>
    </source>
</evidence>
<evidence type="ECO:0000313" key="2">
    <source>
        <dbReference type="Proteomes" id="UP000053268"/>
    </source>
</evidence>
<accession>A0A194QG48</accession>
<dbReference type="AlphaFoldDB" id="A0A194QG48"/>
<organism evidence="1 2">
    <name type="scientific">Papilio xuthus</name>
    <name type="common">Asian swallowtail butterfly</name>
    <dbReference type="NCBI Taxonomy" id="66420"/>
    <lineage>
        <taxon>Eukaryota</taxon>
        <taxon>Metazoa</taxon>
        <taxon>Ecdysozoa</taxon>
        <taxon>Arthropoda</taxon>
        <taxon>Hexapoda</taxon>
        <taxon>Insecta</taxon>
        <taxon>Pterygota</taxon>
        <taxon>Neoptera</taxon>
        <taxon>Endopterygota</taxon>
        <taxon>Lepidoptera</taxon>
        <taxon>Glossata</taxon>
        <taxon>Ditrysia</taxon>
        <taxon>Papilionoidea</taxon>
        <taxon>Papilionidae</taxon>
        <taxon>Papilioninae</taxon>
        <taxon>Papilio</taxon>
    </lineage>
</organism>
<keyword evidence="2" id="KW-1185">Reference proteome</keyword>
<protein>
    <submittedName>
        <fullName evidence="1">Uncharacterized protein</fullName>
    </submittedName>
</protein>
<proteinExistence type="predicted"/>
<dbReference type="Proteomes" id="UP000053268">
    <property type="component" value="Unassembled WGS sequence"/>
</dbReference>
<reference evidence="1 2" key="1">
    <citation type="journal article" date="2015" name="Nat. Commun.">
        <title>Outbred genome sequencing and CRISPR/Cas9 gene editing in butterflies.</title>
        <authorList>
            <person name="Li X."/>
            <person name="Fan D."/>
            <person name="Zhang W."/>
            <person name="Liu G."/>
            <person name="Zhang L."/>
            <person name="Zhao L."/>
            <person name="Fang X."/>
            <person name="Chen L."/>
            <person name="Dong Y."/>
            <person name="Chen Y."/>
            <person name="Ding Y."/>
            <person name="Zhao R."/>
            <person name="Feng M."/>
            <person name="Zhu Y."/>
            <person name="Feng Y."/>
            <person name="Jiang X."/>
            <person name="Zhu D."/>
            <person name="Xiang H."/>
            <person name="Feng X."/>
            <person name="Li S."/>
            <person name="Wang J."/>
            <person name="Zhang G."/>
            <person name="Kronforst M.R."/>
            <person name="Wang W."/>
        </authorList>
    </citation>
    <scope>NUCLEOTIDE SEQUENCE [LARGE SCALE GENOMIC DNA]</scope>
    <source>
        <strain evidence="1">Ya'a_city_454_Px</strain>
        <tissue evidence="1">Whole body</tissue>
    </source>
</reference>
<name>A0A194QG48_PAPXU</name>
<gene>
    <name evidence="1" type="ORF">RR46_01877</name>
</gene>